<gene>
    <name evidence="2" type="ORF">HINF_LOCUS20430</name>
    <name evidence="3" type="ORF">HINF_LOCUS45279</name>
</gene>
<reference evidence="2" key="1">
    <citation type="submission" date="2023-06" db="EMBL/GenBank/DDBJ databases">
        <authorList>
            <person name="Kurt Z."/>
        </authorList>
    </citation>
    <scope>NUCLEOTIDE SEQUENCE</scope>
</reference>
<dbReference type="Proteomes" id="UP001642409">
    <property type="component" value="Unassembled WGS sequence"/>
</dbReference>
<evidence type="ECO:0000313" key="3">
    <source>
        <dbReference type="EMBL" id="CAL6053324.1"/>
    </source>
</evidence>
<name>A0AA86TX77_9EUKA</name>
<accession>A0AA86TX77</accession>
<reference evidence="3 4" key="2">
    <citation type="submission" date="2024-07" db="EMBL/GenBank/DDBJ databases">
        <authorList>
            <person name="Akdeniz Z."/>
        </authorList>
    </citation>
    <scope>NUCLEOTIDE SEQUENCE [LARGE SCALE GENOMIC DNA]</scope>
</reference>
<comment type="caution">
    <text evidence="2">The sequence shown here is derived from an EMBL/GenBank/DDBJ whole genome shotgun (WGS) entry which is preliminary data.</text>
</comment>
<sequence>MIILIISSFEIQATNIAVPIDIPECYNTGSIIRMYEDENKMCVVLSSQNNSKCNVFPKGIELTIILDILYPYKPKEYFDNFNYSSTSELCLTCDSVTCPFFWKATRASFLISSMSHETSTPAGAVLRLQTDKSSCFYEPTPLIPSQTSFFMNKFCYTGILKQDCKQYLTDAGTQLINATLNVIFADQIYSYIYLGETANNHYTKDSDSITFCFTNSINPLQQLYEREFQYTSLKIVYKNGLIYQDLYTQSHYINVPDYSDGLTSVKLKLLEDQILIFGQAGTNADSYNTDLAQYSQVYQKILIRSNDLLHINLVNFTLKAQQTFQFSSEQTIYFKCTTLECQEHLQSNYTIATTDFTKFYQSVLLFFAQNGIVKKVAILQPQNVVDSCFNNIKINTVKTTVTALISKNTLSKYCQLKSQQLIKMQLIADQTLVAQKTANFSYSDTEIIFENVEAANTLKLAQDIIVKFYLGNEKLEEVVAQKVVNKDTSAVIISMVTILCISVGLTIITGISYYLFQKYAVSRNTKHQMKQKELKDFSNIEDM</sequence>
<keyword evidence="4" id="KW-1185">Reference proteome</keyword>
<dbReference type="EMBL" id="CAXDID020000196">
    <property type="protein sequence ID" value="CAL6053324.1"/>
    <property type="molecule type" value="Genomic_DNA"/>
</dbReference>
<dbReference type="EMBL" id="CATOUU010000526">
    <property type="protein sequence ID" value="CAI9932785.1"/>
    <property type="molecule type" value="Genomic_DNA"/>
</dbReference>
<keyword evidence="1" id="KW-0812">Transmembrane</keyword>
<dbReference type="AlphaFoldDB" id="A0AA86TX77"/>
<proteinExistence type="predicted"/>
<evidence type="ECO:0008006" key="5">
    <source>
        <dbReference type="Google" id="ProtNLM"/>
    </source>
</evidence>
<protein>
    <recommendedName>
        <fullName evidence="5">Transmembrane protein</fullName>
    </recommendedName>
</protein>
<organism evidence="2">
    <name type="scientific">Hexamita inflata</name>
    <dbReference type="NCBI Taxonomy" id="28002"/>
    <lineage>
        <taxon>Eukaryota</taxon>
        <taxon>Metamonada</taxon>
        <taxon>Diplomonadida</taxon>
        <taxon>Hexamitidae</taxon>
        <taxon>Hexamitinae</taxon>
        <taxon>Hexamita</taxon>
    </lineage>
</organism>
<evidence type="ECO:0000256" key="1">
    <source>
        <dbReference type="SAM" id="Phobius"/>
    </source>
</evidence>
<evidence type="ECO:0000313" key="2">
    <source>
        <dbReference type="EMBL" id="CAI9932785.1"/>
    </source>
</evidence>
<keyword evidence="1" id="KW-1133">Transmembrane helix</keyword>
<keyword evidence="1" id="KW-0472">Membrane</keyword>
<feature type="transmembrane region" description="Helical" evidence="1">
    <location>
        <begin position="491"/>
        <end position="516"/>
    </location>
</feature>
<evidence type="ECO:0000313" key="4">
    <source>
        <dbReference type="Proteomes" id="UP001642409"/>
    </source>
</evidence>